<gene>
    <name evidence="3" type="ORF">AZI98_05525</name>
</gene>
<protein>
    <submittedName>
        <fullName evidence="3">Uncharacterized protein</fullName>
    </submittedName>
</protein>
<dbReference type="InterPro" id="IPR036380">
    <property type="entry name" value="Isochorismatase-like_sf"/>
</dbReference>
<keyword evidence="4" id="KW-1185">Reference proteome</keyword>
<dbReference type="PANTHER" id="PTHR43540">
    <property type="entry name" value="PEROXYUREIDOACRYLATE/UREIDOACRYLATE AMIDOHYDROLASE-RELATED"/>
    <property type="match status" value="1"/>
</dbReference>
<dbReference type="PANTHER" id="PTHR43540:SF6">
    <property type="entry name" value="ISOCHORISMATASE-LIKE DOMAIN-CONTAINING PROTEIN"/>
    <property type="match status" value="1"/>
</dbReference>
<reference evidence="3 4" key="1">
    <citation type="submission" date="2016-04" db="EMBL/GenBank/DDBJ databases">
        <title>Draft genome sequence of Aeribacillus pallidus 8m3 from petroleum reservoir.</title>
        <authorList>
            <person name="Poltaraus A.B."/>
            <person name="Nazina T.N."/>
            <person name="Tourova T.P."/>
            <person name="Malakho S.M."/>
            <person name="Korshunova A.V."/>
            <person name="Sokolova D.S."/>
        </authorList>
    </citation>
    <scope>NUCLEOTIDE SEQUENCE [LARGE SCALE GENOMIC DNA]</scope>
    <source>
        <strain evidence="3 4">8m3</strain>
    </source>
</reference>
<dbReference type="GO" id="GO:0016787">
    <property type="term" value="F:hydrolase activity"/>
    <property type="evidence" value="ECO:0007669"/>
    <property type="project" value="UniProtKB-KW"/>
</dbReference>
<accession>A0A165YFL4</accession>
<proteinExistence type="inferred from homology"/>
<comment type="caution">
    <text evidence="3">The sequence shown here is derived from an EMBL/GenBank/DDBJ whole genome shotgun (WGS) entry which is preliminary data.</text>
</comment>
<dbReference type="EMBL" id="LWBR01000013">
    <property type="protein sequence ID" value="KZN97024.1"/>
    <property type="molecule type" value="Genomic_DNA"/>
</dbReference>
<keyword evidence="2" id="KW-0378">Hydrolase</keyword>
<name>A0A165YFL4_9BACI</name>
<organism evidence="3 4">
    <name type="scientific">Aeribacillus pallidus</name>
    <dbReference type="NCBI Taxonomy" id="33936"/>
    <lineage>
        <taxon>Bacteria</taxon>
        <taxon>Bacillati</taxon>
        <taxon>Bacillota</taxon>
        <taxon>Bacilli</taxon>
        <taxon>Bacillales</taxon>
        <taxon>Bacillaceae</taxon>
        <taxon>Aeribacillus</taxon>
    </lineage>
</organism>
<dbReference type="Proteomes" id="UP000076476">
    <property type="component" value="Unassembled WGS sequence"/>
</dbReference>
<evidence type="ECO:0000313" key="3">
    <source>
        <dbReference type="EMBL" id="KZN97024.1"/>
    </source>
</evidence>
<dbReference type="InterPro" id="IPR000868">
    <property type="entry name" value="Isochorismatase-like_dom"/>
</dbReference>
<dbReference type="Gene3D" id="3.40.50.850">
    <property type="entry name" value="Isochorismatase-like"/>
    <property type="match status" value="1"/>
</dbReference>
<dbReference type="InterPro" id="IPR050272">
    <property type="entry name" value="Isochorismatase-like_hydrls"/>
</dbReference>
<dbReference type="STRING" id="33936.AZI98_05525"/>
<sequence>MENFIAWNFNKNKAVLLVIDMQNDFVKEGAIMEVPMARRNLPNMKKILDSCRQHHIPVIFTTHVLFDEYEVSPLEVAYQPWLKKEGMRSGTLGVQVVDELKPLPSEITIQKHRYDAFYNTQLETIIRNIRGAGIVDTVIITGTVTNVCCESTARSAFMRDFKVVFVGDACGGFDDASHQATLTVIDKVFGRVMSTEELIQQIEKN</sequence>
<dbReference type="OrthoDB" id="257098at2"/>
<dbReference type="Pfam" id="PF00857">
    <property type="entry name" value="Isochorismatase"/>
    <property type="match status" value="1"/>
</dbReference>
<dbReference type="AlphaFoldDB" id="A0A165YFL4"/>
<dbReference type="CDD" id="cd00431">
    <property type="entry name" value="cysteine_hydrolases"/>
    <property type="match status" value="1"/>
</dbReference>
<evidence type="ECO:0000313" key="4">
    <source>
        <dbReference type="Proteomes" id="UP000076476"/>
    </source>
</evidence>
<evidence type="ECO:0000256" key="2">
    <source>
        <dbReference type="ARBA" id="ARBA00022801"/>
    </source>
</evidence>
<dbReference type="SUPFAM" id="SSF52499">
    <property type="entry name" value="Isochorismatase-like hydrolases"/>
    <property type="match status" value="1"/>
</dbReference>
<comment type="similarity">
    <text evidence="1">Belongs to the isochorismatase family.</text>
</comment>
<dbReference type="GeneID" id="301127207"/>
<dbReference type="RefSeq" id="WP_063387282.1">
    <property type="nucleotide sequence ID" value="NZ_LWBR01000013.1"/>
</dbReference>
<evidence type="ECO:0000256" key="1">
    <source>
        <dbReference type="ARBA" id="ARBA00006336"/>
    </source>
</evidence>